<reference evidence="2 3" key="1">
    <citation type="submission" date="2023-06" db="EMBL/GenBank/DDBJ databases">
        <title>Genome sequence of Methanimicrococcus sp. At1.</title>
        <authorList>
            <person name="Protasov E."/>
            <person name="Platt K."/>
            <person name="Poehlein A."/>
            <person name="Daniel R."/>
            <person name="Brune A."/>
        </authorList>
    </citation>
    <scope>NUCLEOTIDE SEQUENCE [LARGE SCALE GENOMIC DNA]</scope>
    <source>
        <strain evidence="2 3">At1</strain>
    </source>
</reference>
<keyword evidence="3" id="KW-1185">Reference proteome</keyword>
<dbReference type="Proteomes" id="UP001272052">
    <property type="component" value="Unassembled WGS sequence"/>
</dbReference>
<feature type="transmembrane region" description="Helical" evidence="1">
    <location>
        <begin position="12"/>
        <end position="32"/>
    </location>
</feature>
<keyword evidence="1" id="KW-1133">Transmembrane helix</keyword>
<dbReference type="EMBL" id="JAWDKC010000018">
    <property type="protein sequence ID" value="MDV0445472.1"/>
    <property type="molecule type" value="Genomic_DNA"/>
</dbReference>
<evidence type="ECO:0000313" key="2">
    <source>
        <dbReference type="EMBL" id="MDV0445472.1"/>
    </source>
</evidence>
<name>A0ABU3VPY6_9EURY</name>
<keyword evidence="1" id="KW-0472">Membrane</keyword>
<evidence type="ECO:0000256" key="1">
    <source>
        <dbReference type="SAM" id="Phobius"/>
    </source>
</evidence>
<accession>A0ABU3VPY6</accession>
<comment type="caution">
    <text evidence="2">The sequence shown here is derived from an EMBL/GenBank/DDBJ whole genome shotgun (WGS) entry which is preliminary data.</text>
</comment>
<sequence length="132" mass="15972">MLIFLFFCSGMLFVLFVLFVLLFCLFYFVLFFKMKHRFFKSSSNPNSVFCLSHLQLIVFQVLSGVRVCRKFKKPMFEFEPNTANPTPNYEFWTARSDEQNRNLERFFKKEKFKEKLIIFLNSSSSTPFMRFR</sequence>
<evidence type="ECO:0000313" key="3">
    <source>
        <dbReference type="Proteomes" id="UP001272052"/>
    </source>
</evidence>
<gene>
    <name evidence="2" type="ORF">MmiAt1_10520</name>
</gene>
<protein>
    <submittedName>
        <fullName evidence="2">Uncharacterized protein</fullName>
    </submittedName>
</protein>
<proteinExistence type="predicted"/>
<organism evidence="2 3">
    <name type="scientific">Methanimicrococcus hacksteinii</name>
    <dbReference type="NCBI Taxonomy" id="3028293"/>
    <lineage>
        <taxon>Archaea</taxon>
        <taxon>Methanobacteriati</taxon>
        <taxon>Methanobacteriota</taxon>
        <taxon>Stenosarchaea group</taxon>
        <taxon>Methanomicrobia</taxon>
        <taxon>Methanosarcinales</taxon>
        <taxon>Methanosarcinaceae</taxon>
        <taxon>Methanimicrococcus</taxon>
    </lineage>
</organism>
<keyword evidence="1" id="KW-0812">Transmembrane</keyword>